<comment type="subcellular location">
    <subcellularLocation>
        <location evidence="10">Cell membrane</location>
    </subcellularLocation>
</comment>
<keyword evidence="10" id="KW-0448">Lipopolysaccharide biosynthesis</keyword>
<evidence type="ECO:0000256" key="3">
    <source>
        <dbReference type="ARBA" id="ARBA00012621"/>
    </source>
</evidence>
<feature type="active site" description="Proton acceptor" evidence="8">
    <location>
        <position position="57"/>
    </location>
</feature>
<comment type="similarity">
    <text evidence="2">Belongs to the glycosyltransferase group 1 family. Glycosyltransferase 30 subfamily.</text>
</comment>
<evidence type="ECO:0000313" key="13">
    <source>
        <dbReference type="Proteomes" id="UP000033428"/>
    </source>
</evidence>
<dbReference type="UniPathway" id="UPA00958"/>
<keyword evidence="10" id="KW-0812">Transmembrane</keyword>
<organism evidence="12 13">
    <name type="scientific">Candidatus Omnitrophus magneticus</name>
    <dbReference type="NCBI Taxonomy" id="1609969"/>
    <lineage>
        <taxon>Bacteria</taxon>
        <taxon>Pseudomonadati</taxon>
        <taxon>Candidatus Omnitrophota</taxon>
        <taxon>Candidatus Omnitrophus</taxon>
    </lineage>
</organism>
<comment type="caution">
    <text evidence="12">The sequence shown here is derived from an EMBL/GenBank/DDBJ whole genome shotgun (WGS) entry which is preliminary data.</text>
</comment>
<comment type="catalytic activity">
    <reaction evidence="7 10">
        <text>lipid IVA (E. coli) + CMP-3-deoxy-beta-D-manno-octulosonate = alpha-Kdo-(2-&gt;6)-lipid IVA (E. coli) + CMP + H(+)</text>
        <dbReference type="Rhea" id="RHEA:28066"/>
        <dbReference type="ChEBI" id="CHEBI:15378"/>
        <dbReference type="ChEBI" id="CHEBI:58603"/>
        <dbReference type="ChEBI" id="CHEBI:60364"/>
        <dbReference type="ChEBI" id="CHEBI:60377"/>
        <dbReference type="ChEBI" id="CHEBI:85987"/>
        <dbReference type="EC" id="2.4.99.12"/>
    </reaction>
</comment>
<dbReference type="InterPro" id="IPR039901">
    <property type="entry name" value="Kdotransferase"/>
</dbReference>
<dbReference type="GO" id="GO:0009245">
    <property type="term" value="P:lipid A biosynthetic process"/>
    <property type="evidence" value="ECO:0007669"/>
    <property type="project" value="TreeGrafter"/>
</dbReference>
<dbReference type="SUPFAM" id="SSF53756">
    <property type="entry name" value="UDP-Glycosyltransferase/glycogen phosphorylase"/>
    <property type="match status" value="1"/>
</dbReference>
<dbReference type="GO" id="GO:0043842">
    <property type="term" value="F:Kdo transferase activity"/>
    <property type="evidence" value="ECO:0007669"/>
    <property type="project" value="UniProtKB-EC"/>
</dbReference>
<evidence type="ECO:0000256" key="10">
    <source>
        <dbReference type="RuleBase" id="RU365103"/>
    </source>
</evidence>
<evidence type="ECO:0000256" key="5">
    <source>
        <dbReference type="ARBA" id="ARBA00022679"/>
    </source>
</evidence>
<dbReference type="PANTHER" id="PTHR42755:SF1">
    <property type="entry name" value="3-DEOXY-D-MANNO-OCTULOSONIC ACID TRANSFERASE, MITOCHONDRIAL-RELATED"/>
    <property type="match status" value="1"/>
</dbReference>
<proteinExistence type="inferred from homology"/>
<evidence type="ECO:0000256" key="1">
    <source>
        <dbReference type="ARBA" id="ARBA00004713"/>
    </source>
</evidence>
<dbReference type="PANTHER" id="PTHR42755">
    <property type="entry name" value="3-DEOXY-MANNO-OCTULOSONATE CYTIDYLYLTRANSFERASE"/>
    <property type="match status" value="1"/>
</dbReference>
<dbReference type="Gene3D" id="3.40.50.2000">
    <property type="entry name" value="Glycogen Phosphorylase B"/>
    <property type="match status" value="1"/>
</dbReference>
<reference evidence="12 13" key="1">
    <citation type="submission" date="2015-02" db="EMBL/GenBank/DDBJ databases">
        <title>Single-cell genomics of uncultivated deep-branching MTB reveals a conserved set of magnetosome genes.</title>
        <authorList>
            <person name="Kolinko S."/>
            <person name="Richter M."/>
            <person name="Glockner F.O."/>
            <person name="Brachmann A."/>
            <person name="Schuler D."/>
        </authorList>
    </citation>
    <scope>NUCLEOTIDE SEQUENCE [LARGE SCALE GENOMIC DNA]</scope>
    <source>
        <strain evidence="12">SKK-01</strain>
    </source>
</reference>
<keyword evidence="5 10" id="KW-0808">Transferase</keyword>
<dbReference type="GO" id="GO:0009244">
    <property type="term" value="P:lipopolysaccharide core region biosynthetic process"/>
    <property type="evidence" value="ECO:0007669"/>
    <property type="project" value="UniProtKB-UniRule"/>
</dbReference>
<dbReference type="InterPro" id="IPR038107">
    <property type="entry name" value="Glycos_transf_N_sf"/>
</dbReference>
<evidence type="ECO:0000256" key="6">
    <source>
        <dbReference type="ARBA" id="ARBA00031445"/>
    </source>
</evidence>
<dbReference type="EC" id="2.4.99.12" evidence="3 10"/>
<name>A0A0F0CWS9_9BACT</name>
<sequence length="431" mass="49051">MSIFYDCFFIIFSIFYIPYLIFKGKLHKDFRERFTVPSEKFKGIISPLWIHAVSVGEVVIAVKITRELKKILPNKKIIISTTTLTGNKLAREQGSGLFDAIFYFPIDLSCIVKNFIRVIKPAVFLIIETELWPNIISEMKRAHVPVILVNGRLSAKSFRNYKRVRFFIKKILQNVELFLMQGDVDAERIITLGACREKVKVYGSIKFDEYSFSDSKKYTKRFFSFREDDNVIIAGSTHAPEEEYILDIYLKLKSKYSNLKLVIVPRHIERISSIEKLIRAKSFLCKKFSDILAGRGKNSTHADIILIDTIGHLRALYNTATIVFVGGSLVKKGGQNPLEPAGLGKPIVFGPHMYNFSSITKILLETKSALMVKDKDDLLKEIDTLLADKIKQEFLGRNALDIIRKNSGALTRGAEMIKLVLERGEQNAPVS</sequence>
<feature type="site" description="Transition state stabilizer" evidence="9">
    <location>
        <position position="128"/>
    </location>
</feature>
<keyword evidence="13" id="KW-1185">Reference proteome</keyword>
<feature type="site" description="Transition state stabilizer" evidence="9">
    <location>
        <position position="206"/>
    </location>
</feature>
<dbReference type="GO" id="GO:0005886">
    <property type="term" value="C:plasma membrane"/>
    <property type="evidence" value="ECO:0007669"/>
    <property type="project" value="UniProtKB-SubCell"/>
</dbReference>
<feature type="domain" description="3-deoxy-D-manno-octulosonic-acid transferase N-terminal" evidence="11">
    <location>
        <begin position="29"/>
        <end position="208"/>
    </location>
</feature>
<dbReference type="Proteomes" id="UP000033428">
    <property type="component" value="Unassembled WGS sequence"/>
</dbReference>
<evidence type="ECO:0000256" key="4">
    <source>
        <dbReference type="ARBA" id="ARBA00019077"/>
    </source>
</evidence>
<dbReference type="Gene3D" id="3.40.50.11720">
    <property type="entry name" value="3-Deoxy-D-manno-octulosonic-acid transferase, N-terminal domain"/>
    <property type="match status" value="1"/>
</dbReference>
<keyword evidence="10" id="KW-1133">Transmembrane helix</keyword>
<comment type="pathway">
    <text evidence="1 10">Bacterial outer membrane biogenesis; LPS core biosynthesis.</text>
</comment>
<dbReference type="EMBL" id="JYNY01000020">
    <property type="protein sequence ID" value="KJJ86036.1"/>
    <property type="molecule type" value="Genomic_DNA"/>
</dbReference>
<evidence type="ECO:0000256" key="9">
    <source>
        <dbReference type="PIRSR" id="PIRSR639901-2"/>
    </source>
</evidence>
<feature type="transmembrane region" description="Helical" evidence="10">
    <location>
        <begin position="7"/>
        <end position="24"/>
    </location>
</feature>
<accession>A0A0F0CWS9</accession>
<evidence type="ECO:0000259" key="11">
    <source>
        <dbReference type="Pfam" id="PF04413"/>
    </source>
</evidence>
<keyword evidence="10" id="KW-1003">Cell membrane</keyword>
<comment type="function">
    <text evidence="10">Involved in lipopolysaccharide (LPS) biosynthesis. Catalyzes the transfer of 3-deoxy-D-manno-octulosonate (Kdo) residue(s) from CMP-Kdo to lipid IV(A), the tetraacyldisaccharide-1,4'-bisphosphate precursor of lipid A.</text>
</comment>
<protein>
    <recommendedName>
        <fullName evidence="4 10">3-deoxy-D-manno-octulosonic acid transferase</fullName>
        <shortName evidence="10">Kdo transferase</shortName>
        <ecNumber evidence="3 10">2.4.99.12</ecNumber>
    </recommendedName>
    <alternativeName>
        <fullName evidence="6 10">Lipid IV(A) 3-deoxy-D-manno-octulosonic acid transferase</fullName>
    </alternativeName>
</protein>
<gene>
    <name evidence="12" type="ORF">OMAG_000103</name>
</gene>
<evidence type="ECO:0000256" key="7">
    <source>
        <dbReference type="ARBA" id="ARBA00049183"/>
    </source>
</evidence>
<evidence type="ECO:0000256" key="8">
    <source>
        <dbReference type="PIRSR" id="PIRSR639901-1"/>
    </source>
</evidence>
<dbReference type="InterPro" id="IPR007507">
    <property type="entry name" value="Glycos_transf_N"/>
</dbReference>
<dbReference type="AlphaFoldDB" id="A0A0F0CWS9"/>
<evidence type="ECO:0000313" key="12">
    <source>
        <dbReference type="EMBL" id="KJJ86036.1"/>
    </source>
</evidence>
<dbReference type="Pfam" id="PF04413">
    <property type="entry name" value="Glycos_transf_N"/>
    <property type="match status" value="1"/>
</dbReference>
<keyword evidence="10" id="KW-0472">Membrane</keyword>
<evidence type="ECO:0000256" key="2">
    <source>
        <dbReference type="ARBA" id="ARBA00006380"/>
    </source>
</evidence>
<dbReference type="FunFam" id="3.40.50.2000:FF:000032">
    <property type="entry name" value="3-deoxy-D-manno-octulosonic acid transferase"/>
    <property type="match status" value="1"/>
</dbReference>